<evidence type="ECO:0000313" key="2">
    <source>
        <dbReference type="Proteomes" id="UP001283361"/>
    </source>
</evidence>
<gene>
    <name evidence="1" type="ORF">RRG08_031270</name>
</gene>
<dbReference type="Proteomes" id="UP001283361">
    <property type="component" value="Unassembled WGS sequence"/>
</dbReference>
<dbReference type="AlphaFoldDB" id="A0AAE1AIM8"/>
<accession>A0AAE1AIM8</accession>
<sequence length="133" mass="14611">MPLLPKCFVPTCPVITLGKTKFGAGVGGANRWMEKVIESNVIGRATLLAQDREHVFTSTCQGPKSFYGLKMYNDVCGITYREACQWNCGFITSPNSPRLHIHRFGTSDDRCENASLAALGYLVLAMGGRLLHD</sequence>
<evidence type="ECO:0000313" key="1">
    <source>
        <dbReference type="EMBL" id="KAK3788614.1"/>
    </source>
</evidence>
<reference evidence="1" key="1">
    <citation type="journal article" date="2023" name="G3 (Bethesda)">
        <title>A reference genome for the long-term kleptoplast-retaining sea slug Elysia crispata morphotype clarki.</title>
        <authorList>
            <person name="Eastman K.E."/>
            <person name="Pendleton A.L."/>
            <person name="Shaikh M.A."/>
            <person name="Suttiyut T."/>
            <person name="Ogas R."/>
            <person name="Tomko P."/>
            <person name="Gavelis G."/>
            <person name="Widhalm J.R."/>
            <person name="Wisecaver J.H."/>
        </authorList>
    </citation>
    <scope>NUCLEOTIDE SEQUENCE</scope>
    <source>
        <strain evidence="1">ECLA1</strain>
    </source>
</reference>
<protein>
    <submittedName>
        <fullName evidence="1">Uncharacterized protein</fullName>
    </submittedName>
</protein>
<keyword evidence="2" id="KW-1185">Reference proteome</keyword>
<dbReference type="EMBL" id="JAWDGP010001753">
    <property type="protein sequence ID" value="KAK3788614.1"/>
    <property type="molecule type" value="Genomic_DNA"/>
</dbReference>
<organism evidence="1 2">
    <name type="scientific">Elysia crispata</name>
    <name type="common">lettuce slug</name>
    <dbReference type="NCBI Taxonomy" id="231223"/>
    <lineage>
        <taxon>Eukaryota</taxon>
        <taxon>Metazoa</taxon>
        <taxon>Spiralia</taxon>
        <taxon>Lophotrochozoa</taxon>
        <taxon>Mollusca</taxon>
        <taxon>Gastropoda</taxon>
        <taxon>Heterobranchia</taxon>
        <taxon>Euthyneura</taxon>
        <taxon>Panpulmonata</taxon>
        <taxon>Sacoglossa</taxon>
        <taxon>Placobranchoidea</taxon>
        <taxon>Plakobranchidae</taxon>
        <taxon>Elysia</taxon>
    </lineage>
</organism>
<name>A0AAE1AIM8_9GAST</name>
<proteinExistence type="predicted"/>
<comment type="caution">
    <text evidence="1">The sequence shown here is derived from an EMBL/GenBank/DDBJ whole genome shotgun (WGS) entry which is preliminary data.</text>
</comment>